<dbReference type="OrthoDB" id="10266024at2759"/>
<dbReference type="InterPro" id="IPR029058">
    <property type="entry name" value="AB_hydrolase_fold"/>
</dbReference>
<feature type="region of interest" description="Disordered" evidence="6">
    <location>
        <begin position="829"/>
        <end position="860"/>
    </location>
</feature>
<evidence type="ECO:0000256" key="5">
    <source>
        <dbReference type="ARBA" id="ARBA00023136"/>
    </source>
</evidence>
<name>A0A2A2JWW6_9BILA</name>
<feature type="compositionally biased region" description="Basic and acidic residues" evidence="6">
    <location>
        <begin position="1114"/>
        <end position="1123"/>
    </location>
</feature>
<feature type="compositionally biased region" description="Low complexity" evidence="6">
    <location>
        <begin position="938"/>
        <end position="952"/>
    </location>
</feature>
<evidence type="ECO:0000313" key="9">
    <source>
        <dbReference type="EMBL" id="PAV66168.1"/>
    </source>
</evidence>
<reference evidence="9 10" key="1">
    <citation type="journal article" date="2017" name="Curr. Biol.">
        <title>Genome architecture and evolution of a unichromosomal asexual nematode.</title>
        <authorList>
            <person name="Fradin H."/>
            <person name="Zegar C."/>
            <person name="Gutwein M."/>
            <person name="Lucas J."/>
            <person name="Kovtun M."/>
            <person name="Corcoran D."/>
            <person name="Baugh L.R."/>
            <person name="Kiontke K."/>
            <person name="Gunsalus K."/>
            <person name="Fitch D.H."/>
            <person name="Piano F."/>
        </authorList>
    </citation>
    <scope>NUCLEOTIDE SEQUENCE [LARGE SCALE GENOMIC DNA]</scope>
    <source>
        <strain evidence="9">PF1309</strain>
    </source>
</reference>
<dbReference type="Proteomes" id="UP000218231">
    <property type="component" value="Unassembled WGS sequence"/>
</dbReference>
<evidence type="ECO:0000256" key="3">
    <source>
        <dbReference type="ARBA" id="ARBA00022692"/>
    </source>
</evidence>
<feature type="region of interest" description="Disordered" evidence="6">
    <location>
        <begin position="1185"/>
        <end position="1251"/>
    </location>
</feature>
<feature type="compositionally biased region" description="Low complexity" evidence="6">
    <location>
        <begin position="1201"/>
        <end position="1251"/>
    </location>
</feature>
<protein>
    <recommendedName>
        <fullName evidence="8">Bacterial sugar transferase domain-containing protein</fullName>
    </recommendedName>
</protein>
<organism evidence="9 10">
    <name type="scientific">Diploscapter pachys</name>
    <dbReference type="NCBI Taxonomy" id="2018661"/>
    <lineage>
        <taxon>Eukaryota</taxon>
        <taxon>Metazoa</taxon>
        <taxon>Ecdysozoa</taxon>
        <taxon>Nematoda</taxon>
        <taxon>Chromadorea</taxon>
        <taxon>Rhabditida</taxon>
        <taxon>Rhabditina</taxon>
        <taxon>Rhabditomorpha</taxon>
        <taxon>Rhabditoidea</taxon>
        <taxon>Rhabditidae</taxon>
        <taxon>Diploscapter</taxon>
    </lineage>
</organism>
<feature type="transmembrane region" description="Helical" evidence="7">
    <location>
        <begin position="611"/>
        <end position="632"/>
    </location>
</feature>
<proteinExistence type="predicted"/>
<dbReference type="NCBIfam" id="TIGR03025">
    <property type="entry name" value="EPS_sugtrans"/>
    <property type="match status" value="1"/>
</dbReference>
<feature type="transmembrane region" description="Helical" evidence="7">
    <location>
        <begin position="391"/>
        <end position="409"/>
    </location>
</feature>
<keyword evidence="3 7" id="KW-0812">Transmembrane</keyword>
<keyword evidence="2" id="KW-0808">Transferase</keyword>
<feature type="compositionally biased region" description="Basic and acidic residues" evidence="6">
    <location>
        <begin position="1076"/>
        <end position="1095"/>
    </location>
</feature>
<sequence length="1251" mass="137271">MQDPTTNETPVDTFAAVADWVARHAGTPAGAAIAPLRDDPTLATDAYIEEPLRFGPDDALFGMLCRPAARPAAPVAALLMHEGSTHHIGNGRAYVRLARRLAAEGFASLRMDLTGMGDSPAGDNPRHPHYDPERIPEGVASLDCLEAQGFPRAIVAGLCSGAHTALQVTLADERAVGSVVLNLQKFIWHYGDDIRVAVRDNKRSLKGYIRAMRNPGEWRRMLKGEADLPGIARVLAKRSAVRLRHAATSLLPPKPGSEAAQVREQLQTLSARGAHVHLVFSDEDPGLADMGMKLGRGARLLRQYPPVRMVTLDRADHHFNGTLARNRHIAMMIAAMTDAAASVRPEAASGTIAGRGFRLGIYAALITLDLTALFASFTLAGAVTLNDALDVWVVNDLAVLLPIYFGIVLQRKPYSGRFFQNWRRTTRDAVTALLTATGTALLLVSYLHAEVDVSFRLLLAGVVIAAALMVAGRWALHKLAEAHTGGWHIATMVVIDGIQPAALHDPSIARLPAIDMTGIDITAPALPHHILATFSERTADAERVIVACAADRREAWARLLRGANVQGEVLLPEWQCLAPVRLSHLADMPSAVVSLGPLDTRSRLLKRAFDLSVAGGALVLLSPILLLTALAIKLDSRGPVLFRQPRVGRGNRLFHVLKFRSMRVDGADLAGDRSTQRGDPRVTRVGRFIRATSIDELPQVLNVLRGEMSIVGPRPHALGSLAGDRLFWDVEPRYWQRHAIKPGITGLAQVRGYRGATEHADDLHGRVDHDLAYLRGWTLFRDLRIILMTLRVLARPAHPPEQQHAGQRGKGRAPIEGDIAEAIDQLARRRRGQNTADDARRRRDQRILRRGEAQPQPCIQHAAECQTDPERPEADDHVVQRDLVIGEAQVVEQKPQRLLPQRIADLVEQDEREDQPRAVAAEEFQERPDDRRLHLGKPAPLRRFAPPRRLAAGQRDDHRRQREQHAGEIGDMPVRSRRDHQRQRAGQHRPDLPAILRHARSDAHLFGLQRLDTIGVDDDVVGRAGKADQHDSDDRRLQIRRRIDQRQIDEEAQREGGNRRLVQPVLLQPRRQRRADHREGEARRNAHEEHRDRPAFRIGRQRRQPRPDRRRAAHDRDDECGEGRDDEEVEVVAGQHGGNTNGLFAADQRDYAAGASPGGTANNAKPVGSLRGRLPASAASIASIDPISASASGGKRPVTNSTGTAAARALRATSSPDPSARLTSTSTRSSASPDSSTDTASATRSTVAMIV</sequence>
<evidence type="ECO:0000313" key="10">
    <source>
        <dbReference type="Proteomes" id="UP000218231"/>
    </source>
</evidence>
<comment type="subcellular location">
    <subcellularLocation>
        <location evidence="1">Membrane</location>
        <topology evidence="1">Multi-pass membrane protein</topology>
    </subcellularLocation>
</comment>
<dbReference type="InterPro" id="IPR003362">
    <property type="entry name" value="Bact_transf"/>
</dbReference>
<gene>
    <name evidence="9" type="ORF">WR25_06506</name>
</gene>
<comment type="caution">
    <text evidence="9">The sequence shown here is derived from an EMBL/GenBank/DDBJ whole genome shotgun (WGS) entry which is preliminary data.</text>
</comment>
<feature type="region of interest" description="Disordered" evidence="6">
    <location>
        <begin position="908"/>
        <end position="994"/>
    </location>
</feature>
<dbReference type="Pfam" id="PF02397">
    <property type="entry name" value="Bac_transf"/>
    <property type="match status" value="1"/>
</dbReference>
<dbReference type="SUPFAM" id="SSF53474">
    <property type="entry name" value="alpha/beta-Hydrolases"/>
    <property type="match status" value="1"/>
</dbReference>
<keyword evidence="10" id="KW-1185">Reference proteome</keyword>
<evidence type="ECO:0000259" key="8">
    <source>
        <dbReference type="Pfam" id="PF02397"/>
    </source>
</evidence>
<feature type="compositionally biased region" description="Basic residues" evidence="6">
    <location>
        <begin position="1099"/>
        <end position="1113"/>
    </location>
</feature>
<evidence type="ECO:0000256" key="7">
    <source>
        <dbReference type="SAM" id="Phobius"/>
    </source>
</evidence>
<evidence type="ECO:0000256" key="6">
    <source>
        <dbReference type="SAM" id="MobiDB-lite"/>
    </source>
</evidence>
<feature type="transmembrane region" description="Helical" evidence="7">
    <location>
        <begin position="455"/>
        <end position="476"/>
    </location>
</feature>
<dbReference type="GO" id="GO:0016780">
    <property type="term" value="F:phosphotransferase activity, for other substituted phosphate groups"/>
    <property type="evidence" value="ECO:0007669"/>
    <property type="project" value="TreeGrafter"/>
</dbReference>
<dbReference type="Gene3D" id="3.40.50.1820">
    <property type="entry name" value="alpha/beta hydrolase"/>
    <property type="match status" value="1"/>
</dbReference>
<feature type="compositionally biased region" description="Basic residues" evidence="6">
    <location>
        <begin position="975"/>
        <end position="987"/>
    </location>
</feature>
<accession>A0A2A2JWW6</accession>
<feature type="transmembrane region" description="Helical" evidence="7">
    <location>
        <begin position="430"/>
        <end position="449"/>
    </location>
</feature>
<feature type="compositionally biased region" description="Basic and acidic residues" evidence="6">
    <location>
        <begin position="837"/>
        <end position="852"/>
    </location>
</feature>
<feature type="compositionally biased region" description="Basic and acidic residues" evidence="6">
    <location>
        <begin position="1048"/>
        <end position="1058"/>
    </location>
</feature>
<feature type="compositionally biased region" description="Basic and acidic residues" evidence="6">
    <location>
        <begin position="924"/>
        <end position="933"/>
    </location>
</feature>
<evidence type="ECO:0000256" key="4">
    <source>
        <dbReference type="ARBA" id="ARBA00022989"/>
    </source>
</evidence>
<feature type="domain" description="Bacterial sugar transferase" evidence="8">
    <location>
        <begin position="606"/>
        <end position="793"/>
    </location>
</feature>
<dbReference type="AlphaFoldDB" id="A0A2A2JWW6"/>
<keyword evidence="5 7" id="KW-0472">Membrane</keyword>
<feature type="compositionally biased region" description="Low complexity" evidence="6">
    <location>
        <begin position="1059"/>
        <end position="1069"/>
    </location>
</feature>
<feature type="transmembrane region" description="Helical" evidence="7">
    <location>
        <begin position="359"/>
        <end position="385"/>
    </location>
</feature>
<dbReference type="PANTHER" id="PTHR30576">
    <property type="entry name" value="COLANIC BIOSYNTHESIS UDP-GLUCOSE LIPID CARRIER TRANSFERASE"/>
    <property type="match status" value="1"/>
</dbReference>
<dbReference type="EMBL" id="LIAE01010150">
    <property type="protein sequence ID" value="PAV66168.1"/>
    <property type="molecule type" value="Genomic_DNA"/>
</dbReference>
<keyword evidence="4 7" id="KW-1133">Transmembrane helix</keyword>
<evidence type="ECO:0000256" key="1">
    <source>
        <dbReference type="ARBA" id="ARBA00004141"/>
    </source>
</evidence>
<dbReference type="GO" id="GO:0016020">
    <property type="term" value="C:membrane"/>
    <property type="evidence" value="ECO:0007669"/>
    <property type="project" value="UniProtKB-SubCell"/>
</dbReference>
<dbReference type="PANTHER" id="PTHR30576:SF0">
    <property type="entry name" value="UNDECAPRENYL-PHOSPHATE N-ACETYLGALACTOSAMINYL 1-PHOSPHATE TRANSFERASE-RELATED"/>
    <property type="match status" value="1"/>
</dbReference>
<evidence type="ECO:0000256" key="2">
    <source>
        <dbReference type="ARBA" id="ARBA00022679"/>
    </source>
</evidence>
<feature type="region of interest" description="Disordered" evidence="6">
    <location>
        <begin position="1048"/>
        <end position="1127"/>
    </location>
</feature>
<dbReference type="InterPro" id="IPR017475">
    <property type="entry name" value="EPS_sugar_tfrase"/>
</dbReference>
<feature type="compositionally biased region" description="Basic and acidic residues" evidence="6">
    <location>
        <begin position="954"/>
        <end position="968"/>
    </location>
</feature>